<organism evidence="4 5">
    <name type="scientific">Symbiodinium microadriaticum</name>
    <name type="common">Dinoflagellate</name>
    <name type="synonym">Zooxanthella microadriatica</name>
    <dbReference type="NCBI Taxonomy" id="2951"/>
    <lineage>
        <taxon>Eukaryota</taxon>
        <taxon>Sar</taxon>
        <taxon>Alveolata</taxon>
        <taxon>Dinophyceae</taxon>
        <taxon>Suessiales</taxon>
        <taxon>Symbiodiniaceae</taxon>
        <taxon>Symbiodinium</taxon>
    </lineage>
</organism>
<dbReference type="OrthoDB" id="417481at2759"/>
<feature type="region of interest" description="Disordered" evidence="2">
    <location>
        <begin position="38"/>
        <end position="61"/>
    </location>
</feature>
<dbReference type="InterPro" id="IPR007201">
    <property type="entry name" value="Mei2-like_Rrm_C"/>
</dbReference>
<evidence type="ECO:0000256" key="2">
    <source>
        <dbReference type="SAM" id="MobiDB-lite"/>
    </source>
</evidence>
<dbReference type="Proteomes" id="UP000186817">
    <property type="component" value="Unassembled WGS sequence"/>
</dbReference>
<accession>A0A1Q9DDL6</accession>
<sequence length="399" mass="44499">MWTIICVAARSLRNSFRCSQCGGSYPLVYGTDLGTDATRRSSSTDDFGDASPDSAPPPWTVPFPGKEFVPGKMELHNMDILRAMEDMQSTPNLQDTQGFFQRKQAVPQNVHDTGYVSNDMAQKWLQKEVAELAHLMAQRESEMQSLHQQLALLSMVQAPLPKSDVNQGLENQIHLLRSQLDQITDMMRRTQLGATGASPQGNAAAKEDDILTVMMRNIPNKYTQKMLIDEVNEVGFNGTWDFVYLPIDRESGANKGYAFINFLRPDYAYAFKRAFNGKQMALFKSNKIVNVTPAAIQGFEANFEHFSRTRVNFGDPDARPLFLRKVQKVQKLPQRASAQLRLQPTPGEDFSSQFVFPGSCPPSDLSPEAGTGFCTFCGARRSPVHQFCQGCGRTSSAMQ</sequence>
<reference evidence="4 5" key="1">
    <citation type="submission" date="2016-02" db="EMBL/GenBank/DDBJ databases">
        <title>Genome analysis of coral dinoflagellate symbionts highlights evolutionary adaptations to a symbiotic lifestyle.</title>
        <authorList>
            <person name="Aranda M."/>
            <person name="Li Y."/>
            <person name="Liew Y.J."/>
            <person name="Baumgarten S."/>
            <person name="Simakov O."/>
            <person name="Wilson M."/>
            <person name="Piel J."/>
            <person name="Ashoor H."/>
            <person name="Bougouffa S."/>
            <person name="Bajic V.B."/>
            <person name="Ryu T."/>
            <person name="Ravasi T."/>
            <person name="Bayer T."/>
            <person name="Micklem G."/>
            <person name="Kim H."/>
            <person name="Bhak J."/>
            <person name="Lajeunesse T.C."/>
            <person name="Voolstra C.R."/>
        </authorList>
    </citation>
    <scope>NUCLEOTIDE SEQUENCE [LARGE SCALE GENOMIC DNA]</scope>
    <source>
        <strain evidence="4 5">CCMP2467</strain>
    </source>
</reference>
<evidence type="ECO:0000313" key="4">
    <source>
        <dbReference type="EMBL" id="OLP93150.1"/>
    </source>
</evidence>
<comment type="caution">
    <text evidence="4">The sequence shown here is derived from an EMBL/GenBank/DDBJ whole genome shotgun (WGS) entry which is preliminary data.</text>
</comment>
<dbReference type="EMBL" id="LSRX01000594">
    <property type="protein sequence ID" value="OLP93150.1"/>
    <property type="molecule type" value="Genomic_DNA"/>
</dbReference>
<dbReference type="GO" id="GO:0003723">
    <property type="term" value="F:RNA binding"/>
    <property type="evidence" value="ECO:0007669"/>
    <property type="project" value="UniProtKB-UniRule"/>
</dbReference>
<protein>
    <submittedName>
        <fullName evidence="4">Protein MEI2-like 1</fullName>
    </submittedName>
</protein>
<dbReference type="InterPro" id="IPR000504">
    <property type="entry name" value="RRM_dom"/>
</dbReference>
<dbReference type="InterPro" id="IPR012677">
    <property type="entry name" value="Nucleotide-bd_a/b_plait_sf"/>
</dbReference>
<dbReference type="PROSITE" id="PS50102">
    <property type="entry name" value="RRM"/>
    <property type="match status" value="1"/>
</dbReference>
<evidence type="ECO:0000259" key="3">
    <source>
        <dbReference type="PROSITE" id="PS50102"/>
    </source>
</evidence>
<dbReference type="SUPFAM" id="SSF54928">
    <property type="entry name" value="RNA-binding domain, RBD"/>
    <property type="match status" value="1"/>
</dbReference>
<dbReference type="InterPro" id="IPR035979">
    <property type="entry name" value="RBD_domain_sf"/>
</dbReference>
<feature type="domain" description="RRM" evidence="3">
    <location>
        <begin position="211"/>
        <end position="296"/>
    </location>
</feature>
<dbReference type="Gene3D" id="3.30.70.330">
    <property type="match status" value="1"/>
</dbReference>
<keyword evidence="1" id="KW-0694">RNA-binding</keyword>
<evidence type="ECO:0000313" key="5">
    <source>
        <dbReference type="Proteomes" id="UP000186817"/>
    </source>
</evidence>
<name>A0A1Q9DDL6_SYMMI</name>
<dbReference type="Pfam" id="PF04059">
    <property type="entry name" value="RRM_2"/>
    <property type="match status" value="1"/>
</dbReference>
<keyword evidence="5" id="KW-1185">Reference proteome</keyword>
<dbReference type="AlphaFoldDB" id="A0A1Q9DDL6"/>
<gene>
    <name evidence="4" type="primary">ML1</name>
    <name evidence="4" type="ORF">AK812_SmicGene24980</name>
</gene>
<proteinExistence type="predicted"/>
<dbReference type="SMART" id="SM00360">
    <property type="entry name" value="RRM"/>
    <property type="match status" value="1"/>
</dbReference>
<dbReference type="CDD" id="cd12277">
    <property type="entry name" value="RRM3_MEI2_EAR1_like"/>
    <property type="match status" value="1"/>
</dbReference>
<evidence type="ECO:0000256" key="1">
    <source>
        <dbReference type="PROSITE-ProRule" id="PRU00176"/>
    </source>
</evidence>